<protein>
    <submittedName>
        <fullName evidence="1">Uncharacterized protein</fullName>
    </submittedName>
</protein>
<dbReference type="Proteomes" id="UP001064048">
    <property type="component" value="Chromosome 11"/>
</dbReference>
<evidence type="ECO:0000313" key="2">
    <source>
        <dbReference type="Proteomes" id="UP001064048"/>
    </source>
</evidence>
<gene>
    <name evidence="1" type="ORF">MSG28_006987</name>
</gene>
<accession>A0ACC0JM39</accession>
<proteinExistence type="predicted"/>
<organism evidence="1 2">
    <name type="scientific">Choristoneura fumiferana</name>
    <name type="common">Spruce budworm moth</name>
    <name type="synonym">Archips fumiferana</name>
    <dbReference type="NCBI Taxonomy" id="7141"/>
    <lineage>
        <taxon>Eukaryota</taxon>
        <taxon>Metazoa</taxon>
        <taxon>Ecdysozoa</taxon>
        <taxon>Arthropoda</taxon>
        <taxon>Hexapoda</taxon>
        <taxon>Insecta</taxon>
        <taxon>Pterygota</taxon>
        <taxon>Neoptera</taxon>
        <taxon>Endopterygota</taxon>
        <taxon>Lepidoptera</taxon>
        <taxon>Glossata</taxon>
        <taxon>Ditrysia</taxon>
        <taxon>Tortricoidea</taxon>
        <taxon>Tortricidae</taxon>
        <taxon>Tortricinae</taxon>
        <taxon>Choristoneura</taxon>
    </lineage>
</organism>
<keyword evidence="2" id="KW-1185">Reference proteome</keyword>
<comment type="caution">
    <text evidence="1">The sequence shown here is derived from an EMBL/GenBank/DDBJ whole genome shotgun (WGS) entry which is preliminary data.</text>
</comment>
<name>A0ACC0JM39_CHOFU</name>
<evidence type="ECO:0000313" key="1">
    <source>
        <dbReference type="EMBL" id="KAI8425158.1"/>
    </source>
</evidence>
<sequence length="223" mass="25441">MNCHLSQSVNSKMKAVALFLVLVAFAASAPQPRKDFHEHFEDFITIIMEEAGHEIEHVFEHYLEFEEFQAAIEYIKTANFKELIFEMESLPQFQAVVDFLENDRIDISFFLDGFNDVLNGVYTPGPGGSLRHELSGTDFSAFIQDCIDVFPKEKLAALFDQKMAEDDEFRVAIENLLSDEWNQVFTAFLDSPEFQNEAAILADYGIDVKVVFDEILAVFGQNK</sequence>
<reference evidence="1 2" key="1">
    <citation type="journal article" date="2022" name="Genome Biol. Evol.">
        <title>The Spruce Budworm Genome: Reconstructing the Evolutionary History of Antifreeze Proteins.</title>
        <authorList>
            <person name="Beliveau C."/>
            <person name="Gagne P."/>
            <person name="Picq S."/>
            <person name="Vernygora O."/>
            <person name="Keeling C.I."/>
            <person name="Pinkney K."/>
            <person name="Doucet D."/>
            <person name="Wen F."/>
            <person name="Johnston J.S."/>
            <person name="Maaroufi H."/>
            <person name="Boyle B."/>
            <person name="Laroche J."/>
            <person name="Dewar K."/>
            <person name="Juretic N."/>
            <person name="Blackburn G."/>
            <person name="Nisole A."/>
            <person name="Brunet B."/>
            <person name="Brandao M."/>
            <person name="Lumley L."/>
            <person name="Duan J."/>
            <person name="Quan G."/>
            <person name="Lucarotti C.J."/>
            <person name="Roe A.D."/>
            <person name="Sperling F.A.H."/>
            <person name="Levesque R.C."/>
            <person name="Cusson M."/>
        </authorList>
    </citation>
    <scope>NUCLEOTIDE SEQUENCE [LARGE SCALE GENOMIC DNA]</scope>
    <source>
        <strain evidence="1">Glfc:IPQL:Cfum</strain>
    </source>
</reference>
<dbReference type="EMBL" id="CM046111">
    <property type="protein sequence ID" value="KAI8425158.1"/>
    <property type="molecule type" value="Genomic_DNA"/>
</dbReference>